<dbReference type="Proteomes" id="UP001246473">
    <property type="component" value="Unassembled WGS sequence"/>
</dbReference>
<evidence type="ECO:0000313" key="4">
    <source>
        <dbReference type="Proteomes" id="UP000032614"/>
    </source>
</evidence>
<dbReference type="PROSITE" id="PS51257">
    <property type="entry name" value="PROKAR_LIPOPROTEIN"/>
    <property type="match status" value="1"/>
</dbReference>
<feature type="signal peptide" evidence="1">
    <location>
        <begin position="1"/>
        <end position="28"/>
    </location>
</feature>
<proteinExistence type="predicted"/>
<evidence type="ECO:0000313" key="5">
    <source>
        <dbReference type="Proteomes" id="UP001246473"/>
    </source>
</evidence>
<sequence length="372" mass="38309">MKMKIFLSAISVAVVLSACGGSSDNVTATPGLAPANTAQVPNTATAAGFSLSVFAKAPSANAKPDSIVQYNNTIFIGYQMAGDVKDGSVPGLTNTVVQYDLSGNVLKTYTVPGHVDGLMARTDTNTLWAMSNEDANPELTIIDLATGAQKTYQATVNPTAHGGGFDDMQLMNGVVYVSASNPSTPGAAPTVVSLTRNPNGTTFDVSPVLAGNASMIDITPSVGGAANPTFNQPITFNLTDPDSEAIDAAGDLVLDSQADGKLVFIHNPGASQSVSILSLTLYNDKDGPTYPVDDTRWVPAPGPKGTTFMLFTDSSNTTYRVDAPFKQGDAYSAGQGQVMQLDGKTGHLTPVVAGVGSASALQDPHGVLFVAL</sequence>
<dbReference type="GeneID" id="66513984"/>
<reference evidence="3" key="2">
    <citation type="submission" date="2022-08" db="EMBL/GenBank/DDBJ databases">
        <authorList>
            <person name="Kim S.-J."/>
        </authorList>
    </citation>
    <scope>NUCLEOTIDE SEQUENCE</scope>
    <source>
        <strain evidence="3">KJ</strain>
    </source>
</reference>
<dbReference type="AlphaFoldDB" id="A0AAP5QGX3"/>
<protein>
    <submittedName>
        <fullName evidence="3">Uncharacterized protein</fullName>
    </submittedName>
</protein>
<evidence type="ECO:0000313" key="3">
    <source>
        <dbReference type="EMBL" id="MDT8843490.1"/>
    </source>
</evidence>
<evidence type="ECO:0000256" key="1">
    <source>
        <dbReference type="SAM" id="SignalP"/>
    </source>
</evidence>
<dbReference type="EMBL" id="CP010025">
    <property type="protein sequence ID" value="AJZ57113.1"/>
    <property type="molecule type" value="Genomic_DNA"/>
</dbReference>
<evidence type="ECO:0000313" key="2">
    <source>
        <dbReference type="EMBL" id="AJZ57113.1"/>
    </source>
</evidence>
<dbReference type="SUPFAM" id="SSF63829">
    <property type="entry name" value="Calcium-dependent phosphotriesterase"/>
    <property type="match status" value="1"/>
</dbReference>
<dbReference type="Proteomes" id="UP000032614">
    <property type="component" value="Chromosome 3"/>
</dbReference>
<name>A0AAP5QGX3_9BURK</name>
<dbReference type="EMBL" id="JANSLM010000025">
    <property type="protein sequence ID" value="MDT8843490.1"/>
    <property type="molecule type" value="Genomic_DNA"/>
</dbReference>
<accession>A0AAP5QGX3</accession>
<feature type="chain" id="PRO_5042798007" evidence="1">
    <location>
        <begin position="29"/>
        <end position="372"/>
    </location>
</feature>
<dbReference type="RefSeq" id="WP_046565301.1">
    <property type="nucleotide sequence ID" value="NZ_CP010025.1"/>
</dbReference>
<organism evidence="3 5">
    <name type="scientific">Paraburkholderia fungorum</name>
    <dbReference type="NCBI Taxonomy" id="134537"/>
    <lineage>
        <taxon>Bacteria</taxon>
        <taxon>Pseudomonadati</taxon>
        <taxon>Pseudomonadota</taxon>
        <taxon>Betaproteobacteria</taxon>
        <taxon>Burkholderiales</taxon>
        <taxon>Burkholderiaceae</taxon>
        <taxon>Paraburkholderia</taxon>
    </lineage>
</organism>
<gene>
    <name evidence="2" type="ORF">OI25_7740</name>
    <name evidence="3" type="ORF">ParKJ_39405</name>
</gene>
<reference evidence="2 4" key="1">
    <citation type="journal article" date="2015" name="Genome Announc.">
        <title>Complete genome sequences for 59 burkholderia isolates, both pathogenic and near neighbor.</title>
        <authorList>
            <person name="Johnson S.L."/>
            <person name="Bishop-Lilly K.A."/>
            <person name="Ladner J.T."/>
            <person name="Daligault H.E."/>
            <person name="Davenport K.W."/>
            <person name="Jaissle J."/>
            <person name="Frey K.G."/>
            <person name="Koroleva G.I."/>
            <person name="Bruce D.C."/>
            <person name="Coyne S.R."/>
            <person name="Broomall S.M."/>
            <person name="Li P.E."/>
            <person name="Teshima H."/>
            <person name="Gibbons H.S."/>
            <person name="Palacios G.F."/>
            <person name="Rosenzweig C.N."/>
            <person name="Redden C.L."/>
            <person name="Xu Y."/>
            <person name="Minogue T.D."/>
            <person name="Chain P.S."/>
        </authorList>
    </citation>
    <scope>NUCLEOTIDE SEQUENCE [LARGE SCALE GENOMIC DNA]</scope>
    <source>
        <strain evidence="2 4">ATCC BAA-463</strain>
    </source>
</reference>
<keyword evidence="1" id="KW-0732">Signal</keyword>
<dbReference type="KEGG" id="bfn:OI25_7740"/>